<proteinExistence type="predicted"/>
<comment type="caution">
    <text evidence="1">The sequence shown here is derived from an EMBL/GenBank/DDBJ whole genome shotgun (WGS) entry which is preliminary data.</text>
</comment>
<keyword evidence="2" id="KW-1185">Reference proteome</keyword>
<evidence type="ECO:0000313" key="1">
    <source>
        <dbReference type="EMBL" id="KAH7176124.1"/>
    </source>
</evidence>
<accession>A0A9P9FRV8</accession>
<name>A0A9P9FRV8_9HYPO</name>
<gene>
    <name evidence="1" type="ORF">EDB81DRAFT_633551</name>
</gene>
<dbReference type="Pfam" id="PF12006">
    <property type="entry name" value="DUF3500"/>
    <property type="match status" value="1"/>
</dbReference>
<dbReference type="OrthoDB" id="4539697at2759"/>
<dbReference type="Proteomes" id="UP000738349">
    <property type="component" value="Unassembled WGS sequence"/>
</dbReference>
<evidence type="ECO:0000313" key="2">
    <source>
        <dbReference type="Proteomes" id="UP000738349"/>
    </source>
</evidence>
<organism evidence="1 2">
    <name type="scientific">Dactylonectria macrodidyma</name>
    <dbReference type="NCBI Taxonomy" id="307937"/>
    <lineage>
        <taxon>Eukaryota</taxon>
        <taxon>Fungi</taxon>
        <taxon>Dikarya</taxon>
        <taxon>Ascomycota</taxon>
        <taxon>Pezizomycotina</taxon>
        <taxon>Sordariomycetes</taxon>
        <taxon>Hypocreomycetidae</taxon>
        <taxon>Hypocreales</taxon>
        <taxon>Nectriaceae</taxon>
        <taxon>Dactylonectria</taxon>
    </lineage>
</organism>
<dbReference type="EMBL" id="JAGMUV010000001">
    <property type="protein sequence ID" value="KAH7176124.1"/>
    <property type="molecule type" value="Genomic_DNA"/>
</dbReference>
<reference evidence="1" key="1">
    <citation type="journal article" date="2021" name="Nat. Commun.">
        <title>Genetic determinants of endophytism in the Arabidopsis root mycobiome.</title>
        <authorList>
            <person name="Mesny F."/>
            <person name="Miyauchi S."/>
            <person name="Thiergart T."/>
            <person name="Pickel B."/>
            <person name="Atanasova L."/>
            <person name="Karlsson M."/>
            <person name="Huettel B."/>
            <person name="Barry K.W."/>
            <person name="Haridas S."/>
            <person name="Chen C."/>
            <person name="Bauer D."/>
            <person name="Andreopoulos W."/>
            <person name="Pangilinan J."/>
            <person name="LaButti K."/>
            <person name="Riley R."/>
            <person name="Lipzen A."/>
            <person name="Clum A."/>
            <person name="Drula E."/>
            <person name="Henrissat B."/>
            <person name="Kohler A."/>
            <person name="Grigoriev I.V."/>
            <person name="Martin F.M."/>
            <person name="Hacquard S."/>
        </authorList>
    </citation>
    <scope>NUCLEOTIDE SEQUENCE</scope>
    <source>
        <strain evidence="1">MPI-CAGE-AT-0147</strain>
    </source>
</reference>
<dbReference type="PANTHER" id="PTHR37489:SF1">
    <property type="entry name" value="DUF3500 DOMAIN-CONTAINING PROTEIN"/>
    <property type="match status" value="1"/>
</dbReference>
<dbReference type="AlphaFoldDB" id="A0A9P9FRV8"/>
<dbReference type="PANTHER" id="PTHR37489">
    <property type="entry name" value="DUF3500 DOMAIN-CONTAINING PROTEIN"/>
    <property type="match status" value="1"/>
</dbReference>
<feature type="non-terminal residue" evidence="1">
    <location>
        <position position="238"/>
    </location>
</feature>
<dbReference type="InterPro" id="IPR021889">
    <property type="entry name" value="DUF3500"/>
</dbReference>
<protein>
    <recommendedName>
        <fullName evidence="3">DUF3500 domain-containing protein</fullName>
    </recommendedName>
</protein>
<sequence>FVALDKEDVRAYSEKLISREDLKPIFGPWIDSVKVSFKGVTTDGKKVQGLYSLQDEGAPTEAMVAAANRVLEVLTPEETAKAVYDLDSEQWRKWSNPEIVFFNDCGLRLDEGVSQDTIDVLLQLLNASLSEKGYEKVHAGLVTNEFLGEILNMPRILNKWSYFFMLFGKPSATEPWGFTWHGHHVCINVFVVGHQMTIGPCFVGAEPNVSQVPPFIGSTRPIGLLLPIKLISKTRSNR</sequence>
<evidence type="ECO:0008006" key="3">
    <source>
        <dbReference type="Google" id="ProtNLM"/>
    </source>
</evidence>